<dbReference type="PANTHER" id="PTHR36924:SF1">
    <property type="entry name" value="ANTITOXIN HIGA-1"/>
    <property type="match status" value="1"/>
</dbReference>
<dbReference type="Pfam" id="PF01381">
    <property type="entry name" value="HTH_3"/>
    <property type="match status" value="1"/>
</dbReference>
<feature type="domain" description="HTH cro/C1-type" evidence="2">
    <location>
        <begin position="12"/>
        <end position="67"/>
    </location>
</feature>
<protein>
    <submittedName>
        <fullName evidence="3">Plasmid maintenance system antidote protein, XRE family</fullName>
    </submittedName>
</protein>
<evidence type="ECO:0000313" key="4">
    <source>
        <dbReference type="Proteomes" id="UP000002257"/>
    </source>
</evidence>
<evidence type="ECO:0000259" key="2">
    <source>
        <dbReference type="PROSITE" id="PS50943"/>
    </source>
</evidence>
<proteinExistence type="predicted"/>
<dbReference type="Gene3D" id="1.10.260.40">
    <property type="entry name" value="lambda repressor-like DNA-binding domains"/>
    <property type="match status" value="1"/>
</dbReference>
<dbReference type="RefSeq" id="WP_012591115.1">
    <property type="nucleotide sequence ID" value="NC_011666.1"/>
</dbReference>
<name>B8ERJ3_METSB</name>
<reference evidence="3 4" key="1">
    <citation type="journal article" date="2010" name="J. Bacteriol.">
        <title>Complete genome sequence of the aerobic facultative methanotroph Methylocella silvestris BL2.</title>
        <authorList>
            <person name="Chen Y."/>
            <person name="Crombie A."/>
            <person name="Rahman M.T."/>
            <person name="Dedysh S.N."/>
            <person name="Liesack W."/>
            <person name="Stott M.B."/>
            <person name="Alam M."/>
            <person name="Theisen A.R."/>
            <person name="Murrell J.C."/>
            <person name="Dunfield P.F."/>
        </authorList>
    </citation>
    <scope>NUCLEOTIDE SEQUENCE [LARGE SCALE GENOMIC DNA]</scope>
    <source>
        <strain evidence="4">DSM 15510 / CIP 108128 / LMG 27833 / NCIMB 13906 / BL2</strain>
    </source>
</reference>
<dbReference type="NCBIfam" id="TIGR02607">
    <property type="entry name" value="antidote_HigA"/>
    <property type="match status" value="1"/>
</dbReference>
<dbReference type="SMART" id="SM00530">
    <property type="entry name" value="HTH_XRE"/>
    <property type="match status" value="1"/>
</dbReference>
<dbReference type="InterPro" id="IPR013430">
    <property type="entry name" value="Toxin_antidote_HigA"/>
</dbReference>
<dbReference type="SUPFAM" id="SSF47413">
    <property type="entry name" value="lambda repressor-like DNA-binding domains"/>
    <property type="match status" value="1"/>
</dbReference>
<dbReference type="EMBL" id="CP001280">
    <property type="protein sequence ID" value="ACK51045.1"/>
    <property type="molecule type" value="Genomic_DNA"/>
</dbReference>
<gene>
    <name evidence="3" type="ordered locus">Msil_2106</name>
</gene>
<dbReference type="GO" id="GO:0003677">
    <property type="term" value="F:DNA binding"/>
    <property type="evidence" value="ECO:0007669"/>
    <property type="project" value="UniProtKB-KW"/>
</dbReference>
<dbReference type="CDD" id="cd00093">
    <property type="entry name" value="HTH_XRE"/>
    <property type="match status" value="1"/>
</dbReference>
<dbReference type="PROSITE" id="PS50943">
    <property type="entry name" value="HTH_CROC1"/>
    <property type="match status" value="1"/>
</dbReference>
<dbReference type="KEGG" id="msl:Msil_2106"/>
<dbReference type="InterPro" id="IPR001387">
    <property type="entry name" value="Cro/C1-type_HTH"/>
</dbReference>
<keyword evidence="1" id="KW-0238">DNA-binding</keyword>
<accession>B8ERJ3</accession>
<sequence length="93" mass="10586">MPRIRAHPGEILREEYLKPLGMSARGLAAALHVPPNRISEIVRERRDVTADTAIRLALCFRTTPQFWLNLQVAHDLSKAEAGTDFRDVVRRRA</sequence>
<dbReference type="PANTHER" id="PTHR36924">
    <property type="entry name" value="ANTITOXIN HIGA-1"/>
    <property type="match status" value="1"/>
</dbReference>
<evidence type="ECO:0000313" key="3">
    <source>
        <dbReference type="EMBL" id="ACK51045.1"/>
    </source>
</evidence>
<organism evidence="3 4">
    <name type="scientific">Methylocella silvestris (strain DSM 15510 / CIP 108128 / LMG 27833 / NCIMB 13906 / BL2)</name>
    <dbReference type="NCBI Taxonomy" id="395965"/>
    <lineage>
        <taxon>Bacteria</taxon>
        <taxon>Pseudomonadati</taxon>
        <taxon>Pseudomonadota</taxon>
        <taxon>Alphaproteobacteria</taxon>
        <taxon>Hyphomicrobiales</taxon>
        <taxon>Beijerinckiaceae</taxon>
        <taxon>Methylocella</taxon>
    </lineage>
</organism>
<dbReference type="HOGENOM" id="CLU_140230_5_2_5"/>
<dbReference type="Proteomes" id="UP000002257">
    <property type="component" value="Chromosome"/>
</dbReference>
<dbReference type="eggNOG" id="COG3093">
    <property type="taxonomic scope" value="Bacteria"/>
</dbReference>
<dbReference type="InterPro" id="IPR010982">
    <property type="entry name" value="Lambda_DNA-bd_dom_sf"/>
</dbReference>
<evidence type="ECO:0000256" key="1">
    <source>
        <dbReference type="ARBA" id="ARBA00023125"/>
    </source>
</evidence>
<keyword evidence="4" id="KW-1185">Reference proteome</keyword>
<dbReference type="AlphaFoldDB" id="B8ERJ3"/>
<dbReference type="OrthoDB" id="3174593at2"/>